<gene>
    <name evidence="3" type="ORF">NTJ_12224</name>
</gene>
<reference evidence="3 4" key="1">
    <citation type="submission" date="2023-09" db="EMBL/GenBank/DDBJ databases">
        <title>Nesidiocoris tenuis whole genome shotgun sequence.</title>
        <authorList>
            <person name="Shibata T."/>
            <person name="Shimoda M."/>
            <person name="Kobayashi T."/>
            <person name="Uehara T."/>
        </authorList>
    </citation>
    <scope>NUCLEOTIDE SEQUENCE [LARGE SCALE GENOMIC DNA]</scope>
    <source>
        <strain evidence="3 4">Japan</strain>
    </source>
</reference>
<dbReference type="EMBL" id="AP028918">
    <property type="protein sequence ID" value="BES99405.1"/>
    <property type="molecule type" value="Genomic_DNA"/>
</dbReference>
<dbReference type="SUPFAM" id="SSF47923">
    <property type="entry name" value="Ypt/Rab-GAP domain of gyp1p"/>
    <property type="match status" value="1"/>
</dbReference>
<dbReference type="Proteomes" id="UP001307889">
    <property type="component" value="Chromosome 10"/>
</dbReference>
<evidence type="ECO:0000256" key="1">
    <source>
        <dbReference type="SAM" id="MobiDB-lite"/>
    </source>
</evidence>
<feature type="compositionally biased region" description="Basic and acidic residues" evidence="1">
    <location>
        <begin position="535"/>
        <end position="545"/>
    </location>
</feature>
<feature type="domain" description="Rab-GAP TBC" evidence="2">
    <location>
        <begin position="243"/>
        <end position="464"/>
    </location>
</feature>
<proteinExistence type="predicted"/>
<dbReference type="InterPro" id="IPR000195">
    <property type="entry name" value="Rab-GAP-TBC_dom"/>
</dbReference>
<sequence length="545" mass="63528">MAEVKDMSIHLTAERLTTELKSMDIYKGFYENLQRLVASSKVKETNFKETLIDAMKQTGLETELRNTVYHWLRSHKNPNQVKEPLVYLRKAQAQWEKRINKSLNSMAAEIKVNLSQLRTPEERQELMDKWNELSVYDIDLSQYRPVYAPKDFLEVLLWIRSPNYKPIDGLLSWEFIHLPLKVKTLRELKNSYKELSRGEAMMGMDINGENPHYQQTYVERSLLGERVLSCRHAPVTQEYLKKGAPRSLRAKLWAQVLGAETGPQEEKYFQGLKTLVMTYNLMTDKLIIKDVQLTASNDHQYFVFEDVLYQVMLCFSRDTAVLDVFQHSCATPIHGVLKGKTAMLENTVIYPPNGITPYHGFTMYATPFCYLYDDPVQLYFVFRAFYMRYWFRLHEVSSHSQGILSMCLLFERLLHKHEPELWVHFKKHSVQPIRLVFKWIMRTFSGHLPPEQVLYLWDLILGNDSMEIVPLLAVNILSIRRENLLSVTSMQNFESVLADLSSIHVMPLLQMCLVNYESDANLSLSCPPTGRQPMKPKEPPESPKS</sequence>
<evidence type="ECO:0000313" key="3">
    <source>
        <dbReference type="EMBL" id="BES99405.1"/>
    </source>
</evidence>
<dbReference type="Pfam" id="PF00566">
    <property type="entry name" value="RabGAP-TBC"/>
    <property type="match status" value="1"/>
</dbReference>
<dbReference type="Gene3D" id="1.10.472.80">
    <property type="entry name" value="Ypt/Rab-GAP domain of gyp1p, domain 3"/>
    <property type="match status" value="1"/>
</dbReference>
<dbReference type="InterPro" id="IPR035969">
    <property type="entry name" value="Rab-GAP_TBC_sf"/>
</dbReference>
<dbReference type="PANTHER" id="PTHR16110">
    <property type="entry name" value="TBC1 DOMAIN FAMILY MEMBER 19"/>
    <property type="match status" value="1"/>
</dbReference>
<dbReference type="SMART" id="SM00164">
    <property type="entry name" value="TBC"/>
    <property type="match status" value="1"/>
</dbReference>
<accession>A0ABN7B872</accession>
<dbReference type="PANTHER" id="PTHR16110:SF1">
    <property type="entry name" value="TBC1 DOMAIN FAMILY MEMBER 19"/>
    <property type="match status" value="1"/>
</dbReference>
<dbReference type="PROSITE" id="PS50086">
    <property type="entry name" value="TBC_RABGAP"/>
    <property type="match status" value="1"/>
</dbReference>
<organism evidence="3 4">
    <name type="scientific">Nesidiocoris tenuis</name>
    <dbReference type="NCBI Taxonomy" id="355587"/>
    <lineage>
        <taxon>Eukaryota</taxon>
        <taxon>Metazoa</taxon>
        <taxon>Ecdysozoa</taxon>
        <taxon>Arthropoda</taxon>
        <taxon>Hexapoda</taxon>
        <taxon>Insecta</taxon>
        <taxon>Pterygota</taxon>
        <taxon>Neoptera</taxon>
        <taxon>Paraneoptera</taxon>
        <taxon>Hemiptera</taxon>
        <taxon>Heteroptera</taxon>
        <taxon>Panheteroptera</taxon>
        <taxon>Cimicomorpha</taxon>
        <taxon>Miridae</taxon>
        <taxon>Dicyphina</taxon>
        <taxon>Nesidiocoris</taxon>
    </lineage>
</organism>
<keyword evidence="4" id="KW-1185">Reference proteome</keyword>
<dbReference type="InterPro" id="IPR042507">
    <property type="entry name" value="TBC1D19"/>
</dbReference>
<protein>
    <submittedName>
        <fullName evidence="3">TBC1 domain family member 19-like</fullName>
    </submittedName>
</protein>
<evidence type="ECO:0000259" key="2">
    <source>
        <dbReference type="PROSITE" id="PS50086"/>
    </source>
</evidence>
<feature type="region of interest" description="Disordered" evidence="1">
    <location>
        <begin position="525"/>
        <end position="545"/>
    </location>
</feature>
<evidence type="ECO:0000313" key="4">
    <source>
        <dbReference type="Proteomes" id="UP001307889"/>
    </source>
</evidence>
<name>A0ABN7B872_9HEMI</name>